<feature type="region of interest" description="Disordered" evidence="1">
    <location>
        <begin position="120"/>
        <end position="141"/>
    </location>
</feature>
<proteinExistence type="predicted"/>
<reference evidence="2" key="1">
    <citation type="submission" date="2021-10" db="EMBL/GenBank/DDBJ databases">
        <title>Melipona bicolor Genome sequencing and assembly.</title>
        <authorList>
            <person name="Araujo N.S."/>
            <person name="Arias M.C."/>
        </authorList>
    </citation>
    <scope>NUCLEOTIDE SEQUENCE</scope>
    <source>
        <strain evidence="2">USP_2M_L1-L4_2017</strain>
        <tissue evidence="2">Whole body</tissue>
    </source>
</reference>
<evidence type="ECO:0000313" key="2">
    <source>
        <dbReference type="EMBL" id="KAK1135094.1"/>
    </source>
</evidence>
<sequence>MWLTARGLAGRVAERDYSGVVLVSHGKCGGGSKGHVVRRTLPPCHWSTPPLRQRRGANLCSKGGWAFPARPFDDGKEPGSQRPTAASRLDRRRRWLLGLQCHLSMKCYADVSSGFWRGGMAGNRHDDARTAVSRERRDGKC</sequence>
<comment type="caution">
    <text evidence="2">The sequence shown here is derived from an EMBL/GenBank/DDBJ whole genome shotgun (WGS) entry which is preliminary data.</text>
</comment>
<dbReference type="EMBL" id="JAHYIQ010000002">
    <property type="protein sequence ID" value="KAK1135094.1"/>
    <property type="molecule type" value="Genomic_DNA"/>
</dbReference>
<protein>
    <submittedName>
        <fullName evidence="2">Uncharacterized protein</fullName>
    </submittedName>
</protein>
<name>A0AA40GCB2_9HYME</name>
<evidence type="ECO:0000256" key="1">
    <source>
        <dbReference type="SAM" id="MobiDB-lite"/>
    </source>
</evidence>
<organism evidence="2 3">
    <name type="scientific">Melipona bicolor</name>
    <dbReference type="NCBI Taxonomy" id="60889"/>
    <lineage>
        <taxon>Eukaryota</taxon>
        <taxon>Metazoa</taxon>
        <taxon>Ecdysozoa</taxon>
        <taxon>Arthropoda</taxon>
        <taxon>Hexapoda</taxon>
        <taxon>Insecta</taxon>
        <taxon>Pterygota</taxon>
        <taxon>Neoptera</taxon>
        <taxon>Endopterygota</taxon>
        <taxon>Hymenoptera</taxon>
        <taxon>Apocrita</taxon>
        <taxon>Aculeata</taxon>
        <taxon>Apoidea</taxon>
        <taxon>Anthophila</taxon>
        <taxon>Apidae</taxon>
        <taxon>Melipona</taxon>
    </lineage>
</organism>
<keyword evidence="3" id="KW-1185">Reference proteome</keyword>
<evidence type="ECO:0000313" key="3">
    <source>
        <dbReference type="Proteomes" id="UP001177670"/>
    </source>
</evidence>
<accession>A0AA40GCB2</accession>
<dbReference type="AlphaFoldDB" id="A0AA40GCB2"/>
<dbReference type="Proteomes" id="UP001177670">
    <property type="component" value="Unassembled WGS sequence"/>
</dbReference>
<gene>
    <name evidence="2" type="ORF">K0M31_007864</name>
</gene>
<feature type="compositionally biased region" description="Basic and acidic residues" evidence="1">
    <location>
        <begin position="123"/>
        <end position="141"/>
    </location>
</feature>